<evidence type="ECO:0000313" key="3">
    <source>
        <dbReference type="EMBL" id="MCV2886311.1"/>
    </source>
</evidence>
<evidence type="ECO:0000259" key="2">
    <source>
        <dbReference type="Pfam" id="PF13609"/>
    </source>
</evidence>
<comment type="caution">
    <text evidence="3">The sequence shown here is derived from an EMBL/GenBank/DDBJ whole genome shotgun (WGS) entry which is preliminary data.</text>
</comment>
<dbReference type="InterPro" id="IPR033900">
    <property type="entry name" value="Gram_neg_porin_domain"/>
</dbReference>
<dbReference type="SUPFAM" id="SSF56935">
    <property type="entry name" value="Porins"/>
    <property type="match status" value="1"/>
</dbReference>
<dbReference type="EMBL" id="JAOWKX010000010">
    <property type="protein sequence ID" value="MCV2886311.1"/>
    <property type="molecule type" value="Genomic_DNA"/>
</dbReference>
<dbReference type="Pfam" id="PF13609">
    <property type="entry name" value="Porin_4"/>
    <property type="match status" value="1"/>
</dbReference>
<feature type="chain" id="PRO_5047411621" evidence="1">
    <location>
        <begin position="23"/>
        <end position="392"/>
    </location>
</feature>
<dbReference type="Proteomes" id="UP001652504">
    <property type="component" value="Unassembled WGS sequence"/>
</dbReference>
<proteinExistence type="predicted"/>
<protein>
    <submittedName>
        <fullName evidence="3">Porin</fullName>
    </submittedName>
</protein>
<keyword evidence="4" id="KW-1185">Reference proteome</keyword>
<accession>A0ABT3ACA9</accession>
<feature type="domain" description="Porin" evidence="2">
    <location>
        <begin position="13"/>
        <end position="300"/>
    </location>
</feature>
<name>A0ABT3ACA9_9ALTE</name>
<evidence type="ECO:0000313" key="4">
    <source>
        <dbReference type="Proteomes" id="UP001652504"/>
    </source>
</evidence>
<dbReference type="RefSeq" id="WP_263713600.1">
    <property type="nucleotide sequence ID" value="NZ_JAOWKX010000010.1"/>
</dbReference>
<feature type="signal peptide" evidence="1">
    <location>
        <begin position="1"/>
        <end position="22"/>
    </location>
</feature>
<reference evidence="3 4" key="1">
    <citation type="submission" date="2022-10" db="EMBL/GenBank/DDBJ databases">
        <title>Aestuariibacter sp. AA17 isolated from Montipora capitata coral fragment.</title>
        <authorList>
            <person name="Emsley S.A."/>
            <person name="Pfannmuller K.M."/>
            <person name="Loughran R.M."/>
            <person name="Shlafstein M."/>
            <person name="Papke E."/>
            <person name="Saw J.H."/>
            <person name="Ushijima B."/>
            <person name="Videau P."/>
        </authorList>
    </citation>
    <scope>NUCLEOTIDE SEQUENCE [LARGE SCALE GENOMIC DNA]</scope>
    <source>
        <strain evidence="3 4">AA17</strain>
    </source>
</reference>
<gene>
    <name evidence="3" type="ORF">OE749_16575</name>
</gene>
<evidence type="ECO:0000256" key="1">
    <source>
        <dbReference type="SAM" id="SignalP"/>
    </source>
</evidence>
<sequence length="392" mass="44266">MKKTYLLPIAVCSLLSAPSALAEIRFNGFGSFYLGITTDDDETLYGYDDDISSKPNSLFGLQATADLMDGLTATAQIVARGADDYDAEFEWAYLTYAVNDQLSVSAGRLRIPFFKYSEYLDVGYAFPWARTPRDVYGINFNNMEGFRANYNTNFGYWDVELQAIYGVIDEDIEFNGFILPTEAEDLMGASINVTRDWFSFRLGYSTADMTLATSIDAFEPFFASFNRLDIFNDIQTKDDHGYFGNIGFFIDYEDWVVNTEYVNYGIRGSFGEDTSAYYAMVGRRFGEMMISYTYSENERNNDYDVADSIPAAIPNPNPPSVPVCGATAASFFRNCVFIQESENSTHNVTFRWNFHPAASFTIDYTNQEYDKLEGMPSDVSNKLVTMGIDLVF</sequence>
<organism evidence="3 4">
    <name type="scientific">Fluctibacter corallii</name>
    <dbReference type="NCBI Taxonomy" id="2984329"/>
    <lineage>
        <taxon>Bacteria</taxon>
        <taxon>Pseudomonadati</taxon>
        <taxon>Pseudomonadota</taxon>
        <taxon>Gammaproteobacteria</taxon>
        <taxon>Alteromonadales</taxon>
        <taxon>Alteromonadaceae</taxon>
        <taxon>Fluctibacter</taxon>
    </lineage>
</organism>
<keyword evidence="1" id="KW-0732">Signal</keyword>